<dbReference type="EMBL" id="CP066007">
    <property type="protein sequence ID" value="QQB46048.1"/>
    <property type="molecule type" value="Genomic_DNA"/>
</dbReference>
<dbReference type="AlphaFoldDB" id="A0A7T4EET0"/>
<evidence type="ECO:0000313" key="1">
    <source>
        <dbReference type="EMBL" id="QQB46048.1"/>
    </source>
</evidence>
<proteinExistence type="predicted"/>
<dbReference type="OrthoDB" id="7903015at2"/>
<dbReference type="GeneID" id="92759696"/>
<dbReference type="Proteomes" id="UP000596145">
    <property type="component" value="Chromosome"/>
</dbReference>
<dbReference type="RefSeq" id="WP_005391912.1">
    <property type="nucleotide sequence ID" value="NZ_CP066007.1"/>
</dbReference>
<name>A0A7T4EET0_9CORY</name>
<protein>
    <submittedName>
        <fullName evidence="1">Uncharacterized protein</fullName>
    </submittedName>
</protein>
<evidence type="ECO:0000313" key="2">
    <source>
        <dbReference type="EMBL" id="QRP71441.1"/>
    </source>
</evidence>
<gene>
    <name evidence="1" type="ORF">I6I10_11420</name>
    <name evidence="2" type="ORF">I6J21_04705</name>
</gene>
<dbReference type="EMBL" id="CP069534">
    <property type="protein sequence ID" value="QRP71441.1"/>
    <property type="molecule type" value="Genomic_DNA"/>
</dbReference>
<organism evidence="1 3">
    <name type="scientific">Corynebacterium glucuronolyticum</name>
    <dbReference type="NCBI Taxonomy" id="39791"/>
    <lineage>
        <taxon>Bacteria</taxon>
        <taxon>Bacillati</taxon>
        <taxon>Actinomycetota</taxon>
        <taxon>Actinomycetes</taxon>
        <taxon>Mycobacteriales</taxon>
        <taxon>Corynebacteriaceae</taxon>
        <taxon>Corynebacterium</taxon>
    </lineage>
</organism>
<accession>A0A7T4EET0</accession>
<reference evidence="1 3" key="1">
    <citation type="submission" date="2020-12" db="EMBL/GenBank/DDBJ databases">
        <title>FDA dAtabase for Regulatory Grade micrObial Sequences (FDA-ARGOS): Supporting development and validation of Infectious Disease Dx tests.</title>
        <authorList>
            <person name="Sproer C."/>
            <person name="Gronow S."/>
            <person name="Severitt S."/>
            <person name="Schroder I."/>
            <person name="Tallon L."/>
            <person name="Sadzewicz L."/>
            <person name="Zhao X."/>
            <person name="Boylan J."/>
            <person name="Ott S."/>
            <person name="Bowen H."/>
            <person name="Vavikolanu K."/>
            <person name="Mehta A."/>
            <person name="Aluvathingal J."/>
            <person name="Nadendla S."/>
            <person name="Lowell S."/>
            <person name="Myers T."/>
            <person name="Yan Y."/>
            <person name="Sichtig H."/>
        </authorList>
    </citation>
    <scope>NUCLEOTIDE SEQUENCE [LARGE SCALE GENOMIC DNA]</scope>
    <source>
        <strain evidence="1 3">FDAARGOS_1053</strain>
        <strain evidence="2">FDAARGOS_1191</strain>
    </source>
</reference>
<evidence type="ECO:0000313" key="3">
    <source>
        <dbReference type="Proteomes" id="UP000596145"/>
    </source>
</evidence>
<dbReference type="Proteomes" id="UP000617681">
    <property type="component" value="Chromosome"/>
</dbReference>
<sequence length="84" mass="8774">MDATRSASRPIFPIVNGPDLQMFGLQDSGSDQVGALPDVDSTTFVCTSAAETDRLIEQLKADDTVMPVAPCSSPSPPGWACTST</sequence>